<comment type="caution">
    <text evidence="1">The sequence shown here is derived from an EMBL/GenBank/DDBJ whole genome shotgun (WGS) entry which is preliminary data.</text>
</comment>
<proteinExistence type="predicted"/>
<gene>
    <name evidence="1" type="ORF">M9H77_05142</name>
</gene>
<dbReference type="EMBL" id="CM044701">
    <property type="protein sequence ID" value="KAI5683914.1"/>
    <property type="molecule type" value="Genomic_DNA"/>
</dbReference>
<evidence type="ECO:0000313" key="1">
    <source>
        <dbReference type="EMBL" id="KAI5683914.1"/>
    </source>
</evidence>
<accession>A0ACC0CG29</accession>
<reference evidence="2" key="1">
    <citation type="journal article" date="2023" name="Nat. Plants">
        <title>Single-cell RNA sequencing provides a high-resolution roadmap for understanding the multicellular compartmentation of specialized metabolism.</title>
        <authorList>
            <person name="Sun S."/>
            <person name="Shen X."/>
            <person name="Li Y."/>
            <person name="Li Y."/>
            <person name="Wang S."/>
            <person name="Li R."/>
            <person name="Zhang H."/>
            <person name="Shen G."/>
            <person name="Guo B."/>
            <person name="Wei J."/>
            <person name="Xu J."/>
            <person name="St-Pierre B."/>
            <person name="Chen S."/>
            <person name="Sun C."/>
        </authorList>
    </citation>
    <scope>NUCLEOTIDE SEQUENCE [LARGE SCALE GENOMIC DNA]</scope>
</reference>
<evidence type="ECO:0000313" key="2">
    <source>
        <dbReference type="Proteomes" id="UP001060085"/>
    </source>
</evidence>
<name>A0ACC0CG29_CATRO</name>
<organism evidence="1 2">
    <name type="scientific">Catharanthus roseus</name>
    <name type="common">Madagascar periwinkle</name>
    <name type="synonym">Vinca rosea</name>
    <dbReference type="NCBI Taxonomy" id="4058"/>
    <lineage>
        <taxon>Eukaryota</taxon>
        <taxon>Viridiplantae</taxon>
        <taxon>Streptophyta</taxon>
        <taxon>Embryophyta</taxon>
        <taxon>Tracheophyta</taxon>
        <taxon>Spermatophyta</taxon>
        <taxon>Magnoliopsida</taxon>
        <taxon>eudicotyledons</taxon>
        <taxon>Gunneridae</taxon>
        <taxon>Pentapetalae</taxon>
        <taxon>asterids</taxon>
        <taxon>lamiids</taxon>
        <taxon>Gentianales</taxon>
        <taxon>Apocynaceae</taxon>
        <taxon>Rauvolfioideae</taxon>
        <taxon>Vinceae</taxon>
        <taxon>Catharanthinae</taxon>
        <taxon>Catharanthus</taxon>
    </lineage>
</organism>
<sequence>MGSNNLIKTPLSTLFISLIHSAIFAYACPFPPFQLKFHIHVVNNLPNNSNPLTVHCQSKDTDLGYHTLHVNEEIQWHFCTHIVFRTLFFCHFWWNNKQAVFDVFKETHDFGVLCQNTIPGEGRHTCHWAVKEDGFYLVFLNAYIYSNNWS</sequence>
<keyword evidence="2" id="KW-1185">Reference proteome</keyword>
<protein>
    <submittedName>
        <fullName evidence="1">Uncharacterized protein</fullName>
    </submittedName>
</protein>
<dbReference type="Proteomes" id="UP001060085">
    <property type="component" value="Linkage Group LG01"/>
</dbReference>